<dbReference type="PROSITE" id="PS51208">
    <property type="entry name" value="AUTOTRANSPORTER"/>
    <property type="match status" value="1"/>
</dbReference>
<sequence>MKKRISGSVWFRAVVSRANGGPGCAVGSLRVTRAAVGVEPDPPNGRIKSRCIALAALAACMVAQGYDNPIEGGTTQVVTDQWNVPVPWLMVGSNTGSNTLFVSSGGEVNNQIGTIGHNASSMGNSAFVSGSNAVWNSALELSVGNLGSDNDLGIFGGGRVNTANAYIGKASSNNFVAISGEGSELSATTLHLGHTGSENSMGVFGGGRISSANASIGHWIGANGNYALVSGTNSVWDNAGTLNVGVYGADSMLMVTDAGTVRSAAVNVGAQFSSSNNTVSLWGDGALLDAGELNIGGTATTTGGTGNRVSVRDGATVATTDLTIHAGNNFDLNDGGTFAINSDFNVQTSGFNWNDGGHLSVSGSLTGMPVSVAYTYNFEMLDGSRRQLSLDGGSWVASGDNSMGVGLHGDGNSLNLTNGATAHTDRHFMMGVNAGADDNGVSVHGTGSLLEVGWGLIVGQDSKNNSLAVSDGGRVSSSNGNIGTLRSADNNQATVSGDGSRWDMTSGLIVGSSGNHNSLSVEDGGQLSSDYAYIGYGDQANSSYGYGNQVKVSGNGSAWSNKTHLTVGYRGSRNLLQIEDGGFVESREVVLGSQSGANGNSIIVDGNQSELSIGSGLYLGGHKIRTNWINGGTGNLLTVENGGRVLVGEMDESNLSKIGSHASIVVGGTNGVAEIIVGNGSVINSERAYLGLGEGETGSISIGKDSVWTNSDWLYVGKGGDGNSLLIQDGSKVDSGLTLIGYDASASNNSMVVTGAGSELDVSSIHVGREGSGNQLEILNGASASIGGLYMSSEGRSSNNVAIIDGVGSTMDVSELYVGYEGDGNHVQITGGGKVVADYTQLGRSFISADNSMLVSGEGSVLSNNNSMYVGYWGDNNSLVIADGGKVYTRSQFAMSDSAASTGNTVVVTGNGSVLESASGSFMVGISGGQNTMQVLDGAQVSNTGNALVGYQYQSDNNTVLVSGTNSAWRNTGKLSVGYSGEDNALLVSDGGLLTSKGAEIGRTDAAHNNLVLVSGEGSKWHNNGSLAMGGYEWNGWRNGGTNNTLSAQDGGWIFVGDADTNHLPEFATTGALVVGDAAGDKELFAANKSVVDAGHAFIGLGTSESGSVTLAGESRMDVRDGLYVGYASSGSEMNVTDGSTLNTESAFIGFDNTATGNVVNIDGATWNNNDDLYIGYAGSGNELNILNGGQVNNQRSTYIGQWATASNNLMTVSGEGSVMSNGNSIYVGYEGSGNALEINDGGSVESYAGHIGYMAGADGNRVSVSGTGSVWSTRGEYAGYFNVGRAGDSNALSIADGGMVDSEGMHIGWLDGSDGNAVEVQGAGSVLNSREDIIVGVNGAGNTLSILDGGRVDSKGGGIGLDAAASGNRVLVSGKGSEWNNSDYLYVGSFGSSNTMVIEDGGQVNNGNGFIGLSPSGSGNSVLVTGAGSVWNNREDLYLGRASVGNSMTVSDGGHVYNNVGYLGQFSGTDSNSVHVTGSGSIWQNREALYLGGYRVGDTWKNGGVGNSLTVDDGGWVFVGDGGSGELFGVNGVVVADTAGNAEMVVANGSSVQNAYGVIGSGDGYGRATVVGEGSVWSNSHSLVVGQNSSSNCLVVSDGGAAQAEYLYVGREGHGNSMVVSGGGQVQSDISHIGYEDGADGNRVVVSGENSVWRSGGLNVGLGGSGNSMWVEDGGRVIGSYGSIGHREGSDGNAVVVTGAGSVWSNRNLLAVGDSGAGNALMISAGGKVYNGLAFIGKESGASNNVVQVTGSGSEWKSSDKLAVGFYGSGNVLEVADGGRVEASSVVVGEIGSDGNRVLVSGEGSTLKVLSTGGSGSAATVANGYLYVGMEGSGNSLDVLDGATVENSYGVIGGSFSGSNNTVHISGTGSQWRNSEGLYLGGWKLPPTSSEYSWWAGGTGNSLTVQGGGWVLVGDVDKDDLPGIGFEGGIAVGDSGTESPEMIIANGSLVSSGEGYIGLGSNDTGSVVVQGEGSLWNNRRSLRVGAYGSGNRVAVQDGATLVTGDQYANVDSVIGMASTAHSNSVAITGEGSGWKNWDNLTVGYQGSGNALMVTNGGFVENLGDVQVAEREGSSNNLVRVAGNGSELDIRNSLYLGERGSGNQLEVLDGGQVSGYAGHIGYLAQADDNRATVSGDGAVWTNRNNVYVGHGGSGNTLSILEGGRVYNHNGYIGNVEGANANAAIVAGEGSVWSNRNGLYVGDEGYGNALAVSNGGHVYAEDAVVGYELGSSNNIVAVSENGSGLTVSDSLIVGNYGSGNSLLLEDGGSVQGGYISIGDKSGASHNSVVVGGSNSLMQSHGGLVVGYDGANNQLSLGDGAVVSAQYSIVGRDVSSSSNLVVVSDAGSEWRSLDLHMGYGGANNALYITDEGTVSASNSFIGTYSDNNIASIQHYGSVWSNSADFHVGYQGSSNMLTILNEGWIENEGDAFIGYDAMASGNAAMVSGNWSTWRNSGELHVGHNGSGNRLDVLDGAHTYAWDGLTIGHGATAHSNTVSVSGSGSFLNAGAPYMIARMRMVTNLPPVIITPIYGTIGGSGSLINPGGGTITIGGGNFYGGSGGSVINPGGELVIGNIGVSNLLQIGGGGSLIIATNNLVAIGGGSLVGSTNNLEIGDGTFTGGSGGLVVASESSRAGDPVTNSVILVPGTFPGYPLLTVDDMFSQLVVGEGGSFNTLEITDGATVASGTGVVGGSEGAWYNTASVEGSNSLWSIWGNLYIGGRMKNGAWQDGGQGNSLVVSDGGLVDIDYSLHNRNHSSIEVDPGSRINVGGDYYQDATSSLRFGVETNAAGAPLNALVSVAGTAEFEEGARIEYASNIGQLEFETFYTNKIVEADKLIVAGIEDPDSLDLEMLDASGTLVDVLFWENDADIYGLVGRVYLADSAGFGQGTMMRDLSREIDELSLLDNEKAAAMIDLLNGMTAEEQKQQLSQQYERGVPTYLHTRSMTEGMGEVKKHVAVGAKARRAAPNGAAGPYAADQGMQGWAKPYGSWADYSAQGDYSAYDHTVYGTVVGFDLAVDEALVGVAGGYGHSRIDQADGDQSDANTGYCILYLSHGTTDWFGDFNLAFGRSKIEQESGSAFGNKADYDASNFALYYGGGKEMMINRHLIVTPNASLLWSYYYQEGYTEESDYLAREVEMYERNSFLSSVGASVGWKMEFGTAVLQPELRLNWLHEFNSDADAMDYQIEGGRGGQYHFGMPAPVADAIEFGLGVSCRMRDRIDLVLDLDGRYGEDYSAYTLSGRAVVEF</sequence>
<evidence type="ECO:0000256" key="1">
    <source>
        <dbReference type="SAM" id="MobiDB-lite"/>
    </source>
</evidence>
<feature type="domain" description="Autotransporter" evidence="2">
    <location>
        <begin position="2973"/>
        <end position="3245"/>
    </location>
</feature>
<dbReference type="InterPro" id="IPR036709">
    <property type="entry name" value="Autotransporte_beta_dom_sf"/>
</dbReference>
<evidence type="ECO:0000259" key="2">
    <source>
        <dbReference type="PROSITE" id="PS51208"/>
    </source>
</evidence>
<accession>A0A6C2UAE3</accession>
<dbReference type="SMART" id="SM00869">
    <property type="entry name" value="Autotransporter"/>
    <property type="match status" value="1"/>
</dbReference>
<dbReference type="EMBL" id="CAAHFG010000004">
    <property type="protein sequence ID" value="VGO17082.1"/>
    <property type="molecule type" value="Genomic_DNA"/>
</dbReference>
<dbReference type="InterPro" id="IPR030895">
    <property type="entry name" value="T5SS_PEPC_rpt"/>
</dbReference>
<feature type="region of interest" description="Disordered" evidence="1">
    <location>
        <begin position="468"/>
        <end position="498"/>
    </location>
</feature>
<dbReference type="NCBIfam" id="TIGR04393">
    <property type="entry name" value="rpt_T5SS_PEPC"/>
    <property type="match status" value="24"/>
</dbReference>
<keyword evidence="4" id="KW-1185">Reference proteome</keyword>
<name>A0A6C2UAE3_PONDE</name>
<protein>
    <submittedName>
        <fullName evidence="3">Outer membrane protein B</fullName>
    </submittedName>
</protein>
<dbReference type="Proteomes" id="UP000366872">
    <property type="component" value="Unassembled WGS sequence"/>
</dbReference>
<dbReference type="InterPro" id="IPR005546">
    <property type="entry name" value="Autotransporte_beta"/>
</dbReference>
<feature type="compositionally biased region" description="Polar residues" evidence="1">
    <location>
        <begin position="475"/>
        <end position="497"/>
    </location>
</feature>
<dbReference type="SUPFAM" id="SSF103515">
    <property type="entry name" value="Autotransporter"/>
    <property type="match status" value="1"/>
</dbReference>
<evidence type="ECO:0000313" key="3">
    <source>
        <dbReference type="EMBL" id="VGO17082.1"/>
    </source>
</evidence>
<proteinExistence type="predicted"/>
<dbReference type="RefSeq" id="WP_136082582.1">
    <property type="nucleotide sequence ID" value="NZ_CAAHFG010000004.1"/>
</dbReference>
<evidence type="ECO:0000313" key="4">
    <source>
        <dbReference type="Proteomes" id="UP000366872"/>
    </source>
</evidence>
<reference evidence="3 4" key="1">
    <citation type="submission" date="2019-04" db="EMBL/GenBank/DDBJ databases">
        <authorList>
            <person name="Van Vliet M D."/>
        </authorList>
    </citation>
    <scope>NUCLEOTIDE SEQUENCE [LARGE SCALE GENOMIC DNA]</scope>
    <source>
        <strain evidence="3 4">F1</strain>
    </source>
</reference>
<gene>
    <name evidence="3" type="primary">ompB_2</name>
    <name evidence="3" type="ORF">PDESU_05677</name>
</gene>
<organism evidence="3 4">
    <name type="scientific">Pontiella desulfatans</name>
    <dbReference type="NCBI Taxonomy" id="2750659"/>
    <lineage>
        <taxon>Bacteria</taxon>
        <taxon>Pseudomonadati</taxon>
        <taxon>Kiritimatiellota</taxon>
        <taxon>Kiritimatiellia</taxon>
        <taxon>Kiritimatiellales</taxon>
        <taxon>Pontiellaceae</taxon>
        <taxon>Pontiella</taxon>
    </lineage>
</organism>